<dbReference type="NCBIfam" id="NF004283">
    <property type="entry name" value="PRK05692.1"/>
    <property type="match status" value="1"/>
</dbReference>
<feature type="domain" description="Pyruvate carboxyltransferase" evidence="4">
    <location>
        <begin position="8"/>
        <end position="276"/>
    </location>
</feature>
<evidence type="ECO:0000313" key="6">
    <source>
        <dbReference type="Proteomes" id="UP000184295"/>
    </source>
</evidence>
<dbReference type="Proteomes" id="UP000184295">
    <property type="component" value="Unassembled WGS sequence"/>
</dbReference>
<dbReference type="InterPro" id="IPR013785">
    <property type="entry name" value="Aldolase_TIM"/>
</dbReference>
<keyword evidence="2" id="KW-0479">Metal-binding</keyword>
<sequence length="310" mass="33047">MLTDAGKLNVVEVSPRDGLQNESTVFSTEDKVTLIESAWASGLRRIEVCSFVNPKRVPQMADAESVLSSLSDGIFEGAIGLVLNERGLDRALDTPLKEVNYVVVVTETFSQKNQGMKVAETIEAAGRVVERGSREGLRVSVTLSAAFGCPFEGEVPVSQLVSVAKAVSDFGPFEIALADTIGVAVPTDVKRRIEAVSEVIDPSMQLRCHFHNTRNTGFANAWAAIEAGVLNLDASLGGVGGCPFAPNATGNIATEDLIYLAERSGIETGVDVEELFPAIEFLQERLDKVVPGLLSRAGVFPSTYSSDTNV</sequence>
<evidence type="ECO:0000256" key="1">
    <source>
        <dbReference type="ARBA" id="ARBA00009405"/>
    </source>
</evidence>
<gene>
    <name evidence="5" type="ORF">SAMN02745225_00863</name>
</gene>
<reference evidence="6" key="1">
    <citation type="submission" date="2016-11" db="EMBL/GenBank/DDBJ databases">
        <authorList>
            <person name="Varghese N."/>
            <person name="Submissions S."/>
        </authorList>
    </citation>
    <scope>NUCLEOTIDE SEQUENCE [LARGE SCALE GENOMIC DNA]</scope>
    <source>
        <strain evidence="6">DSM 19514</strain>
    </source>
</reference>
<evidence type="ECO:0000259" key="4">
    <source>
        <dbReference type="PROSITE" id="PS50991"/>
    </source>
</evidence>
<proteinExistence type="inferred from homology"/>
<dbReference type="GO" id="GO:0004419">
    <property type="term" value="F:hydroxymethylglutaryl-CoA lyase activity"/>
    <property type="evidence" value="ECO:0007669"/>
    <property type="project" value="TreeGrafter"/>
</dbReference>
<organism evidence="5 6">
    <name type="scientific">Ferrithrix thermotolerans DSM 19514</name>
    <dbReference type="NCBI Taxonomy" id="1121881"/>
    <lineage>
        <taxon>Bacteria</taxon>
        <taxon>Bacillati</taxon>
        <taxon>Actinomycetota</taxon>
        <taxon>Acidimicrobiia</taxon>
        <taxon>Acidimicrobiales</taxon>
        <taxon>Acidimicrobiaceae</taxon>
        <taxon>Ferrithrix</taxon>
    </lineage>
</organism>
<dbReference type="AlphaFoldDB" id="A0A1M4U5Y6"/>
<dbReference type="PANTHER" id="PTHR42738:SF7">
    <property type="entry name" value="HYDROXYMETHYLGLUTARYL-COA LYASE"/>
    <property type="match status" value="1"/>
</dbReference>
<dbReference type="PROSITE" id="PS50991">
    <property type="entry name" value="PYR_CT"/>
    <property type="match status" value="1"/>
</dbReference>
<dbReference type="RefSeq" id="WP_245790289.1">
    <property type="nucleotide sequence ID" value="NZ_FQUL01000008.1"/>
</dbReference>
<protein>
    <submittedName>
        <fullName evidence="5">Hydroxymethylglutaryl-CoA lyase</fullName>
    </submittedName>
</protein>
<name>A0A1M4U5Y6_9ACTN</name>
<evidence type="ECO:0000256" key="2">
    <source>
        <dbReference type="ARBA" id="ARBA00022723"/>
    </source>
</evidence>
<dbReference type="InterPro" id="IPR000891">
    <property type="entry name" value="PYR_CT"/>
</dbReference>
<dbReference type="GO" id="GO:0046951">
    <property type="term" value="P:ketone body biosynthetic process"/>
    <property type="evidence" value="ECO:0007669"/>
    <property type="project" value="TreeGrafter"/>
</dbReference>
<evidence type="ECO:0000256" key="3">
    <source>
        <dbReference type="ARBA" id="ARBA00023239"/>
    </source>
</evidence>
<dbReference type="GO" id="GO:0006552">
    <property type="term" value="P:L-leucine catabolic process"/>
    <property type="evidence" value="ECO:0007669"/>
    <property type="project" value="TreeGrafter"/>
</dbReference>
<dbReference type="STRING" id="1121881.SAMN02745225_00863"/>
<dbReference type="Gene3D" id="3.20.20.70">
    <property type="entry name" value="Aldolase class I"/>
    <property type="match status" value="1"/>
</dbReference>
<dbReference type="GO" id="GO:0046872">
    <property type="term" value="F:metal ion binding"/>
    <property type="evidence" value="ECO:0007669"/>
    <property type="project" value="UniProtKB-KW"/>
</dbReference>
<dbReference type="SUPFAM" id="SSF51569">
    <property type="entry name" value="Aldolase"/>
    <property type="match status" value="1"/>
</dbReference>
<keyword evidence="3 5" id="KW-0456">Lyase</keyword>
<dbReference type="Pfam" id="PF00682">
    <property type="entry name" value="HMGL-like"/>
    <property type="match status" value="1"/>
</dbReference>
<dbReference type="CDD" id="cd07938">
    <property type="entry name" value="DRE_TIM_HMGL"/>
    <property type="match status" value="1"/>
</dbReference>
<dbReference type="PANTHER" id="PTHR42738">
    <property type="entry name" value="HYDROXYMETHYLGLUTARYL-COA LYASE"/>
    <property type="match status" value="1"/>
</dbReference>
<comment type="similarity">
    <text evidence="1">Belongs to the HMG-CoA lyase family.</text>
</comment>
<dbReference type="EMBL" id="FQUL01000008">
    <property type="protein sequence ID" value="SHE52162.1"/>
    <property type="molecule type" value="Genomic_DNA"/>
</dbReference>
<keyword evidence="6" id="KW-1185">Reference proteome</keyword>
<dbReference type="InterPro" id="IPR043594">
    <property type="entry name" value="HMGL"/>
</dbReference>
<accession>A0A1M4U5Y6</accession>
<evidence type="ECO:0000313" key="5">
    <source>
        <dbReference type="EMBL" id="SHE52162.1"/>
    </source>
</evidence>